<comment type="caution">
    <text evidence="2">The sequence shown here is derived from an EMBL/GenBank/DDBJ whole genome shotgun (WGS) entry which is preliminary data.</text>
</comment>
<reference evidence="2 3" key="1">
    <citation type="submission" date="2023-11" db="EMBL/GenBank/DDBJ databases">
        <authorList>
            <person name="Hedman E."/>
            <person name="Englund M."/>
            <person name="Stromberg M."/>
            <person name="Nyberg Akerstrom W."/>
            <person name="Nylinder S."/>
            <person name="Jareborg N."/>
            <person name="Kallberg Y."/>
            <person name="Kronander E."/>
        </authorList>
    </citation>
    <scope>NUCLEOTIDE SEQUENCE [LARGE SCALE GENOMIC DNA]</scope>
</reference>
<dbReference type="Pfam" id="PF03184">
    <property type="entry name" value="DDE_1"/>
    <property type="match status" value="1"/>
</dbReference>
<organism evidence="2 3">
    <name type="scientific">Parnassius mnemosyne</name>
    <name type="common">clouded apollo</name>
    <dbReference type="NCBI Taxonomy" id="213953"/>
    <lineage>
        <taxon>Eukaryota</taxon>
        <taxon>Metazoa</taxon>
        <taxon>Ecdysozoa</taxon>
        <taxon>Arthropoda</taxon>
        <taxon>Hexapoda</taxon>
        <taxon>Insecta</taxon>
        <taxon>Pterygota</taxon>
        <taxon>Neoptera</taxon>
        <taxon>Endopterygota</taxon>
        <taxon>Lepidoptera</taxon>
        <taxon>Glossata</taxon>
        <taxon>Ditrysia</taxon>
        <taxon>Papilionoidea</taxon>
        <taxon>Papilionidae</taxon>
        <taxon>Parnassiinae</taxon>
        <taxon>Parnassini</taxon>
        <taxon>Parnassius</taxon>
        <taxon>Driopa</taxon>
    </lineage>
</organism>
<dbReference type="InterPro" id="IPR004875">
    <property type="entry name" value="DDE_SF_endonuclease_dom"/>
</dbReference>
<dbReference type="InterPro" id="IPR050863">
    <property type="entry name" value="CenT-Element_Derived"/>
</dbReference>
<evidence type="ECO:0000313" key="3">
    <source>
        <dbReference type="Proteomes" id="UP001314205"/>
    </source>
</evidence>
<dbReference type="PANTHER" id="PTHR19303:SF73">
    <property type="entry name" value="PROTEIN PDC2"/>
    <property type="match status" value="1"/>
</dbReference>
<keyword evidence="3" id="KW-1185">Reference proteome</keyword>
<feature type="domain" description="DDE-1" evidence="1">
    <location>
        <begin position="2"/>
        <end position="147"/>
    </location>
</feature>
<dbReference type="AlphaFoldDB" id="A0AAV1KZL5"/>
<protein>
    <recommendedName>
        <fullName evidence="1">DDE-1 domain-containing protein</fullName>
    </recommendedName>
</protein>
<dbReference type="PANTHER" id="PTHR19303">
    <property type="entry name" value="TRANSPOSON"/>
    <property type="match status" value="1"/>
</dbReference>
<dbReference type="EMBL" id="CAVLGL010000081">
    <property type="protein sequence ID" value="CAK1587236.1"/>
    <property type="molecule type" value="Genomic_DNA"/>
</dbReference>
<evidence type="ECO:0000313" key="2">
    <source>
        <dbReference type="EMBL" id="CAK1587236.1"/>
    </source>
</evidence>
<dbReference type="GO" id="GO:0005634">
    <property type="term" value="C:nucleus"/>
    <property type="evidence" value="ECO:0007669"/>
    <property type="project" value="TreeGrafter"/>
</dbReference>
<dbReference type="Proteomes" id="UP001314205">
    <property type="component" value="Unassembled WGS sequence"/>
</dbReference>
<evidence type="ECO:0000259" key="1">
    <source>
        <dbReference type="Pfam" id="PF03184"/>
    </source>
</evidence>
<name>A0AAV1KZL5_9NEOP</name>
<accession>A0AAV1KZL5</accession>
<dbReference type="GO" id="GO:0003677">
    <property type="term" value="F:DNA binding"/>
    <property type="evidence" value="ECO:0007669"/>
    <property type="project" value="TreeGrafter"/>
</dbReference>
<gene>
    <name evidence="2" type="ORF">PARMNEM_LOCUS8090</name>
</gene>
<sequence>MLVIGKAKNLRCFKNVKSLPVTYDAQSRSWMTGLRFINWSKALGDHFQIKCRRIILFIDYCPALPKDVELKNITLVFLPPNATRKLQPMDQGIIKVLKQGYRTRLIHRYLKEMEDPDSKRPLNVHEAILNIAAVWHAIKPKTIQNCFKKAGFRHNESDVLLGEEPAILQGFSGYSSIDYNVALYETCSIEDLIQDVNNTQKEALSDDDEDKGESIPILSNAAALSAVNDLRCYVSSFGKSEAALQNLNYIESLVINNASKSFCQTKISDYFK</sequence>
<proteinExistence type="predicted"/>